<evidence type="ECO:0000256" key="3">
    <source>
        <dbReference type="ARBA" id="ARBA00022617"/>
    </source>
</evidence>
<evidence type="ECO:0000256" key="8">
    <source>
        <dbReference type="ARBA" id="ARBA00023004"/>
    </source>
</evidence>
<keyword evidence="10" id="KW-0472">Membrane</keyword>
<evidence type="ECO:0000256" key="2">
    <source>
        <dbReference type="ARBA" id="ARBA00010617"/>
    </source>
</evidence>
<dbReference type="GO" id="GO:0006629">
    <property type="term" value="P:lipid metabolic process"/>
    <property type="evidence" value="ECO:0007669"/>
    <property type="project" value="UniProtKB-ARBA"/>
</dbReference>
<keyword evidence="7" id="KW-0560">Oxidoreductase</keyword>
<evidence type="ECO:0000256" key="5">
    <source>
        <dbReference type="ARBA" id="ARBA00022723"/>
    </source>
</evidence>
<dbReference type="PANTHER" id="PTHR24282:SF150">
    <property type="entry name" value="CYTOCHROME P450 709B2"/>
    <property type="match status" value="1"/>
</dbReference>
<comment type="similarity">
    <text evidence="2">Belongs to the cytochrome P450 family.</text>
</comment>
<dbReference type="PRINTS" id="PR00463">
    <property type="entry name" value="EP450I"/>
</dbReference>
<gene>
    <name evidence="12" type="ORF">HU200_023320</name>
</gene>
<evidence type="ECO:0008006" key="14">
    <source>
        <dbReference type="Google" id="ProtNLM"/>
    </source>
</evidence>
<keyword evidence="3 11" id="KW-0349">Heme</keyword>
<dbReference type="InterPro" id="IPR050665">
    <property type="entry name" value="Cytochrome_P450_Monooxygen"/>
</dbReference>
<name>A0A835EXK3_9POAL</name>
<proteinExistence type="inferred from homology"/>
<dbReference type="EMBL" id="JACEFO010001687">
    <property type="protein sequence ID" value="KAF8720918.1"/>
    <property type="molecule type" value="Genomic_DNA"/>
</dbReference>
<dbReference type="GO" id="GO:0005506">
    <property type="term" value="F:iron ion binding"/>
    <property type="evidence" value="ECO:0007669"/>
    <property type="project" value="InterPro"/>
</dbReference>
<dbReference type="GO" id="GO:0016705">
    <property type="term" value="F:oxidoreductase activity, acting on paired donors, with incorporation or reduction of molecular oxygen"/>
    <property type="evidence" value="ECO:0007669"/>
    <property type="project" value="InterPro"/>
</dbReference>
<dbReference type="GO" id="GO:0020037">
    <property type="term" value="F:heme binding"/>
    <property type="evidence" value="ECO:0007669"/>
    <property type="project" value="InterPro"/>
</dbReference>
<evidence type="ECO:0000256" key="11">
    <source>
        <dbReference type="PIRSR" id="PIRSR602401-1"/>
    </source>
</evidence>
<dbReference type="OrthoDB" id="1470350at2759"/>
<keyword evidence="9" id="KW-0503">Monooxygenase</keyword>
<evidence type="ECO:0000313" key="12">
    <source>
        <dbReference type="EMBL" id="KAF8720918.1"/>
    </source>
</evidence>
<sequence length="460" mass="51898">MAMAFLVPLAVVALLAAAITWLWDYTFMLLVWRPYAIGKKLRRQGIHGPTYKVVKGCKEDIKTMKEETDGLVLDVHDHNYLPRIAPHYLKWRAQYGEPFLYWFGPKPRICIFDYELARQILSSKSGHFVKNDPPATLLDVVGNGLALLDGVDWMMTTTMLACAQSMINELENQTFQNKNGEIEVDLNIQFRELAADVISHAAFGSSYKLGKQVFQIQHDLMAINVASALDVQIPGLRYLPTERNRRRRMLEKKLRSSLMQIIQPRLASTSRDYGDDLLGLMLESCNETKQGGEEGGLGMSIDEIIHECKMFYFAGHDTMTMVVLETLRLYCPPLFMQRKPIVDITVGGMKLPKGVAVVIPIPIMHREEEVWGDDAGEFNPLRFENGVTRAAKVPHAMLGFAMGPRSCIGQNFAMLEAKSALAVMLQKFSFTLSPDYVHAPTDIFMLKPKFGLPVILRRLG</sequence>
<dbReference type="Proteomes" id="UP000636709">
    <property type="component" value="Unassembled WGS sequence"/>
</dbReference>
<evidence type="ECO:0000313" key="13">
    <source>
        <dbReference type="Proteomes" id="UP000636709"/>
    </source>
</evidence>
<evidence type="ECO:0000256" key="4">
    <source>
        <dbReference type="ARBA" id="ARBA00022692"/>
    </source>
</evidence>
<dbReference type="GO" id="GO:0004497">
    <property type="term" value="F:monooxygenase activity"/>
    <property type="evidence" value="ECO:0007669"/>
    <property type="project" value="UniProtKB-KW"/>
</dbReference>
<keyword evidence="4" id="KW-0812">Transmembrane</keyword>
<comment type="caution">
    <text evidence="12">The sequence shown here is derived from an EMBL/GenBank/DDBJ whole genome shotgun (WGS) entry which is preliminary data.</text>
</comment>
<dbReference type="Pfam" id="PF00067">
    <property type="entry name" value="p450"/>
    <property type="match status" value="1"/>
</dbReference>
<dbReference type="Gene3D" id="1.10.630.10">
    <property type="entry name" value="Cytochrome P450"/>
    <property type="match status" value="2"/>
</dbReference>
<protein>
    <recommendedName>
        <fullName evidence="14">Cytochrome P450</fullName>
    </recommendedName>
</protein>
<dbReference type="PANTHER" id="PTHR24282">
    <property type="entry name" value="CYTOCHROME P450 FAMILY MEMBER"/>
    <property type="match status" value="1"/>
</dbReference>
<accession>A0A835EXK3</accession>
<evidence type="ECO:0000256" key="7">
    <source>
        <dbReference type="ARBA" id="ARBA00023002"/>
    </source>
</evidence>
<keyword evidence="8 11" id="KW-0408">Iron</keyword>
<dbReference type="InterPro" id="IPR001128">
    <property type="entry name" value="Cyt_P450"/>
</dbReference>
<reference evidence="12" key="1">
    <citation type="submission" date="2020-07" db="EMBL/GenBank/DDBJ databases">
        <title>Genome sequence and genetic diversity analysis of an under-domesticated orphan crop, white fonio (Digitaria exilis).</title>
        <authorList>
            <person name="Bennetzen J.L."/>
            <person name="Chen S."/>
            <person name="Ma X."/>
            <person name="Wang X."/>
            <person name="Yssel A.E.J."/>
            <person name="Chaluvadi S.R."/>
            <person name="Johnson M."/>
            <person name="Gangashetty P."/>
            <person name="Hamidou F."/>
            <person name="Sanogo M.D."/>
            <person name="Zwaenepoel A."/>
            <person name="Wallace J."/>
            <person name="Van De Peer Y."/>
            <person name="Van Deynze A."/>
        </authorList>
    </citation>
    <scope>NUCLEOTIDE SEQUENCE</scope>
    <source>
        <tissue evidence="12">Leaves</tissue>
    </source>
</reference>
<comment type="cofactor">
    <cofactor evidence="11">
        <name>heme</name>
        <dbReference type="ChEBI" id="CHEBI:30413"/>
    </cofactor>
</comment>
<organism evidence="12 13">
    <name type="scientific">Digitaria exilis</name>
    <dbReference type="NCBI Taxonomy" id="1010633"/>
    <lineage>
        <taxon>Eukaryota</taxon>
        <taxon>Viridiplantae</taxon>
        <taxon>Streptophyta</taxon>
        <taxon>Embryophyta</taxon>
        <taxon>Tracheophyta</taxon>
        <taxon>Spermatophyta</taxon>
        <taxon>Magnoliopsida</taxon>
        <taxon>Liliopsida</taxon>
        <taxon>Poales</taxon>
        <taxon>Poaceae</taxon>
        <taxon>PACMAD clade</taxon>
        <taxon>Panicoideae</taxon>
        <taxon>Panicodae</taxon>
        <taxon>Paniceae</taxon>
        <taxon>Anthephorinae</taxon>
        <taxon>Digitaria</taxon>
    </lineage>
</organism>
<evidence type="ECO:0000256" key="1">
    <source>
        <dbReference type="ARBA" id="ARBA00004370"/>
    </source>
</evidence>
<keyword evidence="5 11" id="KW-0479">Metal-binding</keyword>
<dbReference type="AlphaFoldDB" id="A0A835EXK3"/>
<dbReference type="SUPFAM" id="SSF48264">
    <property type="entry name" value="Cytochrome P450"/>
    <property type="match status" value="1"/>
</dbReference>
<dbReference type="InterPro" id="IPR002401">
    <property type="entry name" value="Cyt_P450_E_grp-I"/>
</dbReference>
<evidence type="ECO:0000256" key="6">
    <source>
        <dbReference type="ARBA" id="ARBA00022989"/>
    </source>
</evidence>
<evidence type="ECO:0000256" key="10">
    <source>
        <dbReference type="ARBA" id="ARBA00023136"/>
    </source>
</evidence>
<comment type="subcellular location">
    <subcellularLocation>
        <location evidence="1">Membrane</location>
    </subcellularLocation>
</comment>
<keyword evidence="13" id="KW-1185">Reference proteome</keyword>
<dbReference type="GO" id="GO:0016020">
    <property type="term" value="C:membrane"/>
    <property type="evidence" value="ECO:0007669"/>
    <property type="project" value="UniProtKB-SubCell"/>
</dbReference>
<dbReference type="InterPro" id="IPR036396">
    <property type="entry name" value="Cyt_P450_sf"/>
</dbReference>
<feature type="binding site" description="axial binding residue" evidence="11">
    <location>
        <position position="407"/>
    </location>
    <ligand>
        <name>heme</name>
        <dbReference type="ChEBI" id="CHEBI:30413"/>
    </ligand>
    <ligandPart>
        <name>Fe</name>
        <dbReference type="ChEBI" id="CHEBI:18248"/>
    </ligandPart>
</feature>
<keyword evidence="6" id="KW-1133">Transmembrane helix</keyword>
<evidence type="ECO:0000256" key="9">
    <source>
        <dbReference type="ARBA" id="ARBA00023033"/>
    </source>
</evidence>